<feature type="transmembrane region" description="Helical" evidence="7">
    <location>
        <begin position="127"/>
        <end position="147"/>
    </location>
</feature>
<keyword evidence="4 7" id="KW-1133">Transmembrane helix</keyword>
<sequence length="613" mass="67969">MLLQSVDWIIIAVFFIILLTIGYLASKNASRSAADFFVSGRSMPWWLLGVSMVATTFSCDTPNLVTDMVRQNGVAANWMWWAFLLTGMLTVFIYAKLWNRSKVLTDLEFYEIRYSGKTAAFLRGFRAIYLGFFFNVMVIASVSLAFIKIAAVMLGLSPAIALIIAAIVVVFYSGLGGLKSILYTDLFQFSIAMIGAFGAAWYVTTSPDIGGLQALLSHPDVSGKLRLIPDINQTDVFLSILIVPLAVQWWAAWYPGAEPGGGGYVAQRMLSAKSEKHAMGATLLFNFFHYALRPWPWIIVGLASLIIFPDIASLRTAFPNVPAQFIQHDFAYPAMLSRYLPVGFLGLVVASLIAAFMSTVASQVNWGSSYLVNDFYARFLNKSATEKQKVLVGRISTVTLMFFSVLLALVLENALQAFQYMLMIGAGTGLIYILRWFWWRINAFTELSAMIAAGVFSLAFILTENLFLIHTGDGMVELWGITLSFTVWNIVKFIGVVAATSLVWIIVTYLTPPSSDETLQKFYTKIRPGGPGWKAVRIKALSQGVDLQKEDDLRWDVPTGILCMLLGCVAVYSILFSTGFFLYGKTFPAIAFLSSGVIASYLLSRTWKKLKTR</sequence>
<dbReference type="InterPro" id="IPR038377">
    <property type="entry name" value="Na/Glc_symporter_sf"/>
</dbReference>
<evidence type="ECO:0000256" key="6">
    <source>
        <dbReference type="RuleBase" id="RU362091"/>
    </source>
</evidence>
<comment type="similarity">
    <text evidence="2 6">Belongs to the sodium:solute symporter (SSF) (TC 2.A.21) family.</text>
</comment>
<evidence type="ECO:0000256" key="3">
    <source>
        <dbReference type="ARBA" id="ARBA00022692"/>
    </source>
</evidence>
<feature type="transmembrane region" description="Helical" evidence="7">
    <location>
        <begin position="587"/>
        <end position="604"/>
    </location>
</feature>
<dbReference type="Gene3D" id="1.20.1730.10">
    <property type="entry name" value="Sodium/glucose cotransporter"/>
    <property type="match status" value="1"/>
</dbReference>
<organism evidence="8">
    <name type="scientific">Lentimicrobium saccharophilum</name>
    <dbReference type="NCBI Taxonomy" id="1678841"/>
    <lineage>
        <taxon>Bacteria</taxon>
        <taxon>Pseudomonadati</taxon>
        <taxon>Bacteroidota</taxon>
        <taxon>Bacteroidia</taxon>
        <taxon>Bacteroidales</taxon>
        <taxon>Lentimicrobiaceae</taxon>
        <taxon>Lentimicrobium</taxon>
    </lineage>
</organism>
<evidence type="ECO:0000256" key="4">
    <source>
        <dbReference type="ARBA" id="ARBA00022989"/>
    </source>
</evidence>
<feature type="transmembrane region" description="Helical" evidence="7">
    <location>
        <begin position="450"/>
        <end position="470"/>
    </location>
</feature>
<dbReference type="PANTHER" id="PTHR11819">
    <property type="entry name" value="SOLUTE CARRIER FAMILY 5"/>
    <property type="match status" value="1"/>
</dbReference>
<keyword evidence="5 7" id="KW-0472">Membrane</keyword>
<keyword evidence="3 7" id="KW-0812">Transmembrane</keyword>
<dbReference type="Pfam" id="PF00474">
    <property type="entry name" value="SSF"/>
    <property type="match status" value="1"/>
</dbReference>
<gene>
    <name evidence="8" type="ORF">TBC1_12222</name>
</gene>
<evidence type="ECO:0000256" key="2">
    <source>
        <dbReference type="ARBA" id="ARBA00006434"/>
    </source>
</evidence>
<dbReference type="InterPro" id="IPR001734">
    <property type="entry name" value="Na/solute_symporter"/>
</dbReference>
<accession>A0A0S7C2L6</accession>
<dbReference type="GO" id="GO:0005886">
    <property type="term" value="C:plasma membrane"/>
    <property type="evidence" value="ECO:0007669"/>
    <property type="project" value="TreeGrafter"/>
</dbReference>
<feature type="transmembrane region" description="Helical" evidence="7">
    <location>
        <begin position="182"/>
        <end position="203"/>
    </location>
</feature>
<dbReference type="STRING" id="1678841.TBC1_12222"/>
<name>A0A0S7C2L6_9BACT</name>
<dbReference type="PROSITE" id="PS50283">
    <property type="entry name" value="NA_SOLUT_SYMP_3"/>
    <property type="match status" value="1"/>
</dbReference>
<dbReference type="OrthoDB" id="9803597at2"/>
<comment type="subcellular location">
    <subcellularLocation>
        <location evidence="1">Membrane</location>
        <topology evidence="1">Multi-pass membrane protein</topology>
    </subcellularLocation>
</comment>
<feature type="transmembrane region" description="Helical" evidence="7">
    <location>
        <begin position="417"/>
        <end position="438"/>
    </location>
</feature>
<feature type="transmembrane region" description="Helical" evidence="7">
    <location>
        <begin position="6"/>
        <end position="25"/>
    </location>
</feature>
<keyword evidence="9" id="KW-1185">Reference proteome</keyword>
<proteinExistence type="inferred from homology"/>
<dbReference type="RefSeq" id="WP_062043669.1">
    <property type="nucleotide sequence ID" value="NZ_DF968183.1"/>
</dbReference>
<evidence type="ECO:0000256" key="5">
    <source>
        <dbReference type="ARBA" id="ARBA00023136"/>
    </source>
</evidence>
<evidence type="ECO:0000313" key="9">
    <source>
        <dbReference type="Proteomes" id="UP000053091"/>
    </source>
</evidence>
<feature type="transmembrane region" description="Helical" evidence="7">
    <location>
        <begin position="559"/>
        <end position="581"/>
    </location>
</feature>
<dbReference type="GO" id="GO:0005412">
    <property type="term" value="F:D-glucose:sodium symporter activity"/>
    <property type="evidence" value="ECO:0007669"/>
    <property type="project" value="TreeGrafter"/>
</dbReference>
<feature type="transmembrane region" description="Helical" evidence="7">
    <location>
        <begin position="339"/>
        <end position="357"/>
    </location>
</feature>
<dbReference type="PATRIC" id="fig|1678841.3.peg.2902"/>
<evidence type="ECO:0000256" key="1">
    <source>
        <dbReference type="ARBA" id="ARBA00004141"/>
    </source>
</evidence>
<feature type="transmembrane region" description="Helical" evidence="7">
    <location>
        <begin position="490"/>
        <end position="511"/>
    </location>
</feature>
<dbReference type="AlphaFoldDB" id="A0A0S7C2L6"/>
<dbReference type="PANTHER" id="PTHR11819:SF77">
    <property type="entry name" value="SODIUM_GLUCOSE COTRANSPORT PROTEIN"/>
    <property type="match status" value="1"/>
</dbReference>
<dbReference type="Proteomes" id="UP000053091">
    <property type="component" value="Unassembled WGS sequence"/>
</dbReference>
<dbReference type="EMBL" id="DF968183">
    <property type="protein sequence ID" value="GAP44414.1"/>
    <property type="molecule type" value="Genomic_DNA"/>
</dbReference>
<dbReference type="CDD" id="cd11477">
    <property type="entry name" value="SLC5sbd_u1"/>
    <property type="match status" value="1"/>
</dbReference>
<reference evidence="8" key="1">
    <citation type="journal article" date="2015" name="Genome Announc.">
        <title>Draft Genome Sequence of Bacteroidales Strain TBC1, a Novel Isolate from a Methanogenic Wastewater Treatment System.</title>
        <authorList>
            <person name="Tourlousse D.M."/>
            <person name="Matsuura N."/>
            <person name="Sun L."/>
            <person name="Toyonaga M."/>
            <person name="Kuroda K."/>
            <person name="Ohashi A."/>
            <person name="Cruz R."/>
            <person name="Yamaguchi T."/>
            <person name="Sekiguchi Y."/>
        </authorList>
    </citation>
    <scope>NUCLEOTIDE SEQUENCE [LARGE SCALE GENOMIC DNA]</scope>
    <source>
        <strain evidence="8">TBC1</strain>
    </source>
</reference>
<feature type="transmembrane region" description="Helical" evidence="7">
    <location>
        <begin position="78"/>
        <end position="95"/>
    </location>
</feature>
<evidence type="ECO:0000256" key="7">
    <source>
        <dbReference type="SAM" id="Phobius"/>
    </source>
</evidence>
<feature type="transmembrane region" description="Helical" evidence="7">
    <location>
        <begin position="153"/>
        <end position="175"/>
    </location>
</feature>
<feature type="transmembrane region" description="Helical" evidence="7">
    <location>
        <begin position="298"/>
        <end position="318"/>
    </location>
</feature>
<evidence type="ECO:0000313" key="8">
    <source>
        <dbReference type="EMBL" id="GAP44414.1"/>
    </source>
</evidence>
<feature type="transmembrane region" description="Helical" evidence="7">
    <location>
        <begin position="391"/>
        <end position="411"/>
    </location>
</feature>
<protein>
    <submittedName>
        <fullName evidence="8">Na+/proline symporter</fullName>
    </submittedName>
</protein>